<keyword evidence="2" id="KW-1185">Reference proteome</keyword>
<accession>A0AAV2G9U7</accession>
<gene>
    <name evidence="1" type="ORF">LTRI10_LOCUS47095</name>
</gene>
<evidence type="ECO:0000313" key="2">
    <source>
        <dbReference type="Proteomes" id="UP001497516"/>
    </source>
</evidence>
<protein>
    <submittedName>
        <fullName evidence="1">Uncharacterized protein</fullName>
    </submittedName>
</protein>
<name>A0AAV2G9U7_9ROSI</name>
<organism evidence="1 2">
    <name type="scientific">Linum trigynum</name>
    <dbReference type="NCBI Taxonomy" id="586398"/>
    <lineage>
        <taxon>Eukaryota</taxon>
        <taxon>Viridiplantae</taxon>
        <taxon>Streptophyta</taxon>
        <taxon>Embryophyta</taxon>
        <taxon>Tracheophyta</taxon>
        <taxon>Spermatophyta</taxon>
        <taxon>Magnoliopsida</taxon>
        <taxon>eudicotyledons</taxon>
        <taxon>Gunneridae</taxon>
        <taxon>Pentapetalae</taxon>
        <taxon>rosids</taxon>
        <taxon>fabids</taxon>
        <taxon>Malpighiales</taxon>
        <taxon>Linaceae</taxon>
        <taxon>Linum</taxon>
    </lineage>
</organism>
<reference evidence="1 2" key="1">
    <citation type="submission" date="2024-04" db="EMBL/GenBank/DDBJ databases">
        <authorList>
            <person name="Fracassetti M."/>
        </authorList>
    </citation>
    <scope>NUCLEOTIDE SEQUENCE [LARGE SCALE GENOMIC DNA]</scope>
</reference>
<proteinExistence type="predicted"/>
<dbReference type="Proteomes" id="UP001497516">
    <property type="component" value="Chromosome 8"/>
</dbReference>
<sequence length="110" mass="12044">MARQGLSRRGGLPNFTRGGLALGLGRGLADLRQGGLANSRSGLTRGGLALELRLSCDLLPSYLVDSRCGLDKAVCRDKAVYQLDARRLDARRLDARRLDARRLVAMRHQT</sequence>
<dbReference type="EMBL" id="OZ034821">
    <property type="protein sequence ID" value="CAL1407429.1"/>
    <property type="molecule type" value="Genomic_DNA"/>
</dbReference>
<evidence type="ECO:0000313" key="1">
    <source>
        <dbReference type="EMBL" id="CAL1407429.1"/>
    </source>
</evidence>
<dbReference type="AlphaFoldDB" id="A0AAV2G9U7"/>